<evidence type="ECO:0000256" key="5">
    <source>
        <dbReference type="SAM" id="MobiDB-lite"/>
    </source>
</evidence>
<dbReference type="Pfam" id="PF07946">
    <property type="entry name" value="CCDC47"/>
    <property type="match status" value="1"/>
</dbReference>
<dbReference type="InterPro" id="IPR012879">
    <property type="entry name" value="CCDC47"/>
</dbReference>
<comment type="subcellular location">
    <subcellularLocation>
        <location evidence="1">Membrane</location>
        <topology evidence="1">Single-pass membrane protein</topology>
    </subcellularLocation>
</comment>
<name>A0AAW0GXZ6_9APHY</name>
<dbReference type="PANTHER" id="PTHR12883">
    <property type="entry name" value="ADIPOCYTE-SPECIFIC PROTEIN 4-RELATED"/>
    <property type="match status" value="1"/>
</dbReference>
<sequence length="389" mass="43797">MASPLAQLGAFLTPPPVVLTPDYDGLEFKWKMFAFRPALFKNELYLLSAVLFYAIFHFVGRKINEKRANGWFDAHLIYFATQFTKPVQPGGLTQDGNSDFFGFSTGRRGIKSLHTTLTLRPRHDFFQWVYQLVWGLVQLDYKVADEVELDFTLKDGTAVPECVWAVVAKEELRGIKNNRWDLNLTKTSDHTSLPPTLSVMAEFADITDCLFKTHGPLSLPAVLSNPAIQPYFRSLSITDQPRTRPLFPIPSSERSKHVILSLTLPPSSESSLTLSLVTAVFQLIDVISAEGGWGIGKVPTMGKSGVGLNSSLRPETRTKLKKAREDIEKQLKEESEREKKEEAAEEKAAAKKKAEEERLSKLSASEQKKVLEREKKRAMRKTQGKVKTR</sequence>
<protein>
    <recommendedName>
        <fullName evidence="8">DUF1682-domain-containing protein</fullName>
    </recommendedName>
</protein>
<dbReference type="AlphaFoldDB" id="A0AAW0GXZ6"/>
<reference evidence="6 7" key="1">
    <citation type="submission" date="2022-09" db="EMBL/GenBank/DDBJ databases">
        <authorList>
            <person name="Palmer J.M."/>
        </authorList>
    </citation>
    <scope>NUCLEOTIDE SEQUENCE [LARGE SCALE GENOMIC DNA]</scope>
    <source>
        <strain evidence="6 7">DSM 7382</strain>
    </source>
</reference>
<keyword evidence="7" id="KW-1185">Reference proteome</keyword>
<evidence type="ECO:0000256" key="2">
    <source>
        <dbReference type="ARBA" id="ARBA00022692"/>
    </source>
</evidence>
<evidence type="ECO:0000256" key="4">
    <source>
        <dbReference type="ARBA" id="ARBA00023136"/>
    </source>
</evidence>
<dbReference type="GO" id="GO:0032469">
    <property type="term" value="P:endoplasmic reticulum calcium ion homeostasis"/>
    <property type="evidence" value="ECO:0007669"/>
    <property type="project" value="InterPro"/>
</dbReference>
<gene>
    <name evidence="6" type="ORF">QCA50_000461</name>
</gene>
<keyword evidence="4" id="KW-0472">Membrane</keyword>
<feature type="compositionally biased region" description="Basic and acidic residues" evidence="5">
    <location>
        <begin position="314"/>
        <end position="375"/>
    </location>
</feature>
<feature type="compositionally biased region" description="Basic residues" evidence="5">
    <location>
        <begin position="376"/>
        <end position="389"/>
    </location>
</feature>
<dbReference type="GO" id="GO:0005509">
    <property type="term" value="F:calcium ion binding"/>
    <property type="evidence" value="ECO:0007669"/>
    <property type="project" value="InterPro"/>
</dbReference>
<dbReference type="EMBL" id="JASBNA010000001">
    <property type="protein sequence ID" value="KAK7695823.1"/>
    <property type="molecule type" value="Genomic_DNA"/>
</dbReference>
<comment type="caution">
    <text evidence="6">The sequence shown here is derived from an EMBL/GenBank/DDBJ whole genome shotgun (WGS) entry which is preliminary data.</text>
</comment>
<evidence type="ECO:0000256" key="3">
    <source>
        <dbReference type="ARBA" id="ARBA00022989"/>
    </source>
</evidence>
<dbReference type="GO" id="GO:0016020">
    <property type="term" value="C:membrane"/>
    <property type="evidence" value="ECO:0007669"/>
    <property type="project" value="UniProtKB-SubCell"/>
</dbReference>
<dbReference type="PANTHER" id="PTHR12883:SF0">
    <property type="entry name" value="PAT COMPLEX SUBUNIT CCDC47"/>
    <property type="match status" value="1"/>
</dbReference>
<evidence type="ECO:0000256" key="1">
    <source>
        <dbReference type="ARBA" id="ARBA00004167"/>
    </source>
</evidence>
<accession>A0AAW0GXZ6</accession>
<dbReference type="GO" id="GO:0005783">
    <property type="term" value="C:endoplasmic reticulum"/>
    <property type="evidence" value="ECO:0007669"/>
    <property type="project" value="InterPro"/>
</dbReference>
<evidence type="ECO:0000313" key="7">
    <source>
        <dbReference type="Proteomes" id="UP001385951"/>
    </source>
</evidence>
<proteinExistence type="predicted"/>
<keyword evidence="2" id="KW-0812">Transmembrane</keyword>
<organism evidence="6 7">
    <name type="scientific">Cerrena zonata</name>
    <dbReference type="NCBI Taxonomy" id="2478898"/>
    <lineage>
        <taxon>Eukaryota</taxon>
        <taxon>Fungi</taxon>
        <taxon>Dikarya</taxon>
        <taxon>Basidiomycota</taxon>
        <taxon>Agaricomycotina</taxon>
        <taxon>Agaricomycetes</taxon>
        <taxon>Polyporales</taxon>
        <taxon>Cerrenaceae</taxon>
        <taxon>Cerrena</taxon>
    </lineage>
</organism>
<keyword evidence="3" id="KW-1133">Transmembrane helix</keyword>
<evidence type="ECO:0000313" key="6">
    <source>
        <dbReference type="EMBL" id="KAK7695823.1"/>
    </source>
</evidence>
<evidence type="ECO:0008006" key="8">
    <source>
        <dbReference type="Google" id="ProtNLM"/>
    </source>
</evidence>
<feature type="region of interest" description="Disordered" evidence="5">
    <location>
        <begin position="304"/>
        <end position="389"/>
    </location>
</feature>
<dbReference type="Proteomes" id="UP001385951">
    <property type="component" value="Unassembled WGS sequence"/>
</dbReference>